<evidence type="ECO:0000256" key="2">
    <source>
        <dbReference type="ARBA" id="ARBA00022448"/>
    </source>
</evidence>
<dbReference type="CDD" id="cd06173">
    <property type="entry name" value="MFS_MefA_like"/>
    <property type="match status" value="1"/>
</dbReference>
<sequence>MHVSPLTIPSFRRLFAAQVIALVGTGLSTIALTLLAFDLVGGNAASVLGTALAFKMVAYVVFAPIVGGLAHRFARKRFLVAMDLVRAATVLLFPLATQVWQIYLLIFLLNLFSAGFKPVFTATIPDIVTDERQYTRALSMSRLAYDLENLLSPLVAGLALLFVTYSGLFAANAVAFVLSALLILMTRLPLSVPSDRLGTLRQQINFGLLAYLKTPRLRGLLALYVSVSSASAMVIVNTVVYVRETLGRTESDVAIALGAAGTGSMLVALLLPR</sequence>
<dbReference type="Pfam" id="PF07690">
    <property type="entry name" value="MFS_1"/>
    <property type="match status" value="1"/>
</dbReference>
<feature type="transmembrane region" description="Helical" evidence="7">
    <location>
        <begin position="221"/>
        <end position="241"/>
    </location>
</feature>
<feature type="domain" description="Major facilitator superfamily (MFS) profile" evidence="8">
    <location>
        <begin position="10"/>
        <end position="273"/>
    </location>
</feature>
<organism evidence="9">
    <name type="scientific">marine metagenome</name>
    <dbReference type="NCBI Taxonomy" id="408172"/>
    <lineage>
        <taxon>unclassified sequences</taxon>
        <taxon>metagenomes</taxon>
        <taxon>ecological metagenomes</taxon>
    </lineage>
</organism>
<evidence type="ECO:0000256" key="5">
    <source>
        <dbReference type="ARBA" id="ARBA00022989"/>
    </source>
</evidence>
<evidence type="ECO:0000256" key="3">
    <source>
        <dbReference type="ARBA" id="ARBA00022475"/>
    </source>
</evidence>
<dbReference type="InterPro" id="IPR020846">
    <property type="entry name" value="MFS_dom"/>
</dbReference>
<name>A0A382AGH4_9ZZZZ</name>
<evidence type="ECO:0000256" key="1">
    <source>
        <dbReference type="ARBA" id="ARBA00004651"/>
    </source>
</evidence>
<keyword evidence="5 7" id="KW-1133">Transmembrane helix</keyword>
<comment type="subcellular location">
    <subcellularLocation>
        <location evidence="1">Cell membrane</location>
        <topology evidence="1">Multi-pass membrane protein</topology>
    </subcellularLocation>
</comment>
<reference evidence="9" key="1">
    <citation type="submission" date="2018-05" db="EMBL/GenBank/DDBJ databases">
        <authorList>
            <person name="Lanie J.A."/>
            <person name="Ng W.-L."/>
            <person name="Kazmierczak K.M."/>
            <person name="Andrzejewski T.M."/>
            <person name="Davidsen T.M."/>
            <person name="Wayne K.J."/>
            <person name="Tettelin H."/>
            <person name="Glass J.I."/>
            <person name="Rusch D."/>
            <person name="Podicherti R."/>
            <person name="Tsui H.-C.T."/>
            <person name="Winkler M.E."/>
        </authorList>
    </citation>
    <scope>NUCLEOTIDE SEQUENCE</scope>
</reference>
<dbReference type="GO" id="GO:0005886">
    <property type="term" value="C:plasma membrane"/>
    <property type="evidence" value="ECO:0007669"/>
    <property type="project" value="UniProtKB-SubCell"/>
</dbReference>
<dbReference type="PANTHER" id="PTHR43266">
    <property type="entry name" value="MACROLIDE-EFFLUX PROTEIN"/>
    <property type="match status" value="1"/>
</dbReference>
<dbReference type="Gene3D" id="1.20.1250.20">
    <property type="entry name" value="MFS general substrate transporter like domains"/>
    <property type="match status" value="1"/>
</dbReference>
<keyword evidence="2" id="KW-0813">Transport</keyword>
<evidence type="ECO:0000256" key="7">
    <source>
        <dbReference type="SAM" id="Phobius"/>
    </source>
</evidence>
<evidence type="ECO:0000256" key="6">
    <source>
        <dbReference type="ARBA" id="ARBA00023136"/>
    </source>
</evidence>
<accession>A0A382AGH4</accession>
<proteinExistence type="predicted"/>
<evidence type="ECO:0000256" key="4">
    <source>
        <dbReference type="ARBA" id="ARBA00022692"/>
    </source>
</evidence>
<dbReference type="InterPro" id="IPR036259">
    <property type="entry name" value="MFS_trans_sf"/>
</dbReference>
<evidence type="ECO:0000313" key="9">
    <source>
        <dbReference type="EMBL" id="SVB00670.1"/>
    </source>
</evidence>
<dbReference type="EMBL" id="UINC01025316">
    <property type="protein sequence ID" value="SVB00670.1"/>
    <property type="molecule type" value="Genomic_DNA"/>
</dbReference>
<dbReference type="InterPro" id="IPR011701">
    <property type="entry name" value="MFS"/>
</dbReference>
<keyword evidence="4 7" id="KW-0812">Transmembrane</keyword>
<dbReference type="PROSITE" id="PS50850">
    <property type="entry name" value="MFS"/>
    <property type="match status" value="1"/>
</dbReference>
<dbReference type="PANTHER" id="PTHR43266:SF2">
    <property type="entry name" value="MAJOR FACILITATOR SUPERFAMILY (MFS) PROFILE DOMAIN-CONTAINING PROTEIN"/>
    <property type="match status" value="1"/>
</dbReference>
<feature type="non-terminal residue" evidence="9">
    <location>
        <position position="273"/>
    </location>
</feature>
<keyword evidence="6 7" id="KW-0472">Membrane</keyword>
<feature type="transmembrane region" description="Helical" evidence="7">
    <location>
        <begin position="14"/>
        <end position="37"/>
    </location>
</feature>
<gene>
    <name evidence="9" type="ORF">METZ01_LOCUS153524</name>
</gene>
<feature type="transmembrane region" description="Helical" evidence="7">
    <location>
        <begin position="253"/>
        <end position="271"/>
    </location>
</feature>
<dbReference type="SUPFAM" id="SSF103473">
    <property type="entry name" value="MFS general substrate transporter"/>
    <property type="match status" value="1"/>
</dbReference>
<dbReference type="AlphaFoldDB" id="A0A382AGH4"/>
<keyword evidence="3" id="KW-1003">Cell membrane</keyword>
<evidence type="ECO:0000259" key="8">
    <source>
        <dbReference type="PROSITE" id="PS50850"/>
    </source>
</evidence>
<feature type="transmembrane region" description="Helical" evidence="7">
    <location>
        <begin position="43"/>
        <end position="66"/>
    </location>
</feature>
<protein>
    <recommendedName>
        <fullName evidence="8">Major facilitator superfamily (MFS) profile domain-containing protein</fullName>
    </recommendedName>
</protein>
<dbReference type="GO" id="GO:0022857">
    <property type="term" value="F:transmembrane transporter activity"/>
    <property type="evidence" value="ECO:0007669"/>
    <property type="project" value="InterPro"/>
</dbReference>